<dbReference type="Proteomes" id="UP001498771">
    <property type="component" value="Unassembled WGS sequence"/>
</dbReference>
<feature type="compositionally biased region" description="Polar residues" evidence="2">
    <location>
        <begin position="480"/>
        <end position="490"/>
    </location>
</feature>
<comment type="caution">
    <text evidence="4">The sequence shown here is derived from an EMBL/GenBank/DDBJ whole genome shotgun (WGS) entry which is preliminary data.</text>
</comment>
<dbReference type="EMBL" id="JBBJBU010000003">
    <property type="protein sequence ID" value="KAK7206136.1"/>
    <property type="molecule type" value="Genomic_DNA"/>
</dbReference>
<accession>A0ABR1F8F9</accession>
<reference evidence="4 5" key="1">
    <citation type="submission" date="2024-03" db="EMBL/GenBank/DDBJ databases">
        <title>Genome-scale model development and genomic sequencing of the oleaginous clade Lipomyces.</title>
        <authorList>
            <consortium name="Lawrence Berkeley National Laboratory"/>
            <person name="Czajka J.J."/>
            <person name="Han Y."/>
            <person name="Kim J."/>
            <person name="Mondo S.J."/>
            <person name="Hofstad B.A."/>
            <person name="Robles A."/>
            <person name="Haridas S."/>
            <person name="Riley R."/>
            <person name="LaButti K."/>
            <person name="Pangilinan J."/>
            <person name="Andreopoulos W."/>
            <person name="Lipzen A."/>
            <person name="Yan J."/>
            <person name="Wang M."/>
            <person name="Ng V."/>
            <person name="Grigoriev I.V."/>
            <person name="Spatafora J.W."/>
            <person name="Magnuson J.K."/>
            <person name="Baker S.E."/>
            <person name="Pomraning K.R."/>
        </authorList>
    </citation>
    <scope>NUCLEOTIDE SEQUENCE [LARGE SCALE GENOMIC DNA]</scope>
    <source>
        <strain evidence="4 5">Phaff 52-87</strain>
    </source>
</reference>
<keyword evidence="1" id="KW-0175">Coiled coil</keyword>
<organism evidence="4 5">
    <name type="scientific">Myxozyma melibiosi</name>
    <dbReference type="NCBI Taxonomy" id="54550"/>
    <lineage>
        <taxon>Eukaryota</taxon>
        <taxon>Fungi</taxon>
        <taxon>Dikarya</taxon>
        <taxon>Ascomycota</taxon>
        <taxon>Saccharomycotina</taxon>
        <taxon>Lipomycetes</taxon>
        <taxon>Lipomycetales</taxon>
        <taxon>Lipomycetaceae</taxon>
        <taxon>Myxozyma</taxon>
    </lineage>
</organism>
<dbReference type="InterPro" id="IPR056703">
    <property type="entry name" value="DUF7801"/>
</dbReference>
<feature type="compositionally biased region" description="Low complexity" evidence="2">
    <location>
        <begin position="245"/>
        <end position="261"/>
    </location>
</feature>
<evidence type="ECO:0000256" key="2">
    <source>
        <dbReference type="SAM" id="MobiDB-lite"/>
    </source>
</evidence>
<dbReference type="GeneID" id="90037716"/>
<feature type="domain" description="DUF7801" evidence="3">
    <location>
        <begin position="509"/>
        <end position="570"/>
    </location>
</feature>
<dbReference type="RefSeq" id="XP_064769169.1">
    <property type="nucleotide sequence ID" value="XM_064912204.1"/>
</dbReference>
<feature type="region of interest" description="Disordered" evidence="2">
    <location>
        <begin position="473"/>
        <end position="497"/>
    </location>
</feature>
<sequence length="637" mass="69752">MRCSMPPHPPPPTPCFPQNRRVCCKPSVSRHCLPPSPPLHTNSPLQKISTLASKLDSITRQQTLHSSVIAAADSLRKLGPAPSSDAALQDADAFIASSPFQSSTDTELVAVQNELLEAQRVLLAHYRALSQQVAEDYVFPLTSVLATMPDPDSLAAAKRSTDFDMESLLTSDSTSTFDGSDTLNLQHLINLDARSALAESESSRRQLQQSIAELEASIVEISAEKSEQHVAVTRDLEKAQSELATLQQQTSSSSRDLSTVEDSPDTTALLSQIERLQAEIQQQSSQHASEFETILMQNAQLNEKLNATAGLISSEEANALREELTNTKTELVNTQNRLREKEEEYTRDLASAGAMIAAASSNNEAASRRALLETELRQSLEQAETEVTRLLELNAQKDQQISRLRAATATSIPLAAADEAKQSLQQENTDLRSKVSKLESELASLSEEHAAEFQTILMQNAVLSERLAGLEASRAEKRTSASNIAQQGKNPTPLRPGSRVLTPGSGIDDEHSVAQLKAELRQVQAGYDSLLQQSLEFEGERISLEHELDAVRERNLELEAHIADSRVRVLAAHTDSSGGVASNIINTPGESASVAVLRKEFRKMVTEMKATHAQAMKAELEERRRLEKVIRDLRRMA</sequence>
<dbReference type="Pfam" id="PF25078">
    <property type="entry name" value="DUF7801"/>
    <property type="match status" value="1"/>
</dbReference>
<feature type="region of interest" description="Disordered" evidence="2">
    <location>
        <begin position="245"/>
        <end position="265"/>
    </location>
</feature>
<evidence type="ECO:0000259" key="3">
    <source>
        <dbReference type="Pfam" id="PF25078"/>
    </source>
</evidence>
<evidence type="ECO:0000313" key="5">
    <source>
        <dbReference type="Proteomes" id="UP001498771"/>
    </source>
</evidence>
<keyword evidence="5" id="KW-1185">Reference proteome</keyword>
<protein>
    <recommendedName>
        <fullName evidence="3">DUF7801 domain-containing protein</fullName>
    </recommendedName>
</protein>
<evidence type="ECO:0000313" key="4">
    <source>
        <dbReference type="EMBL" id="KAK7206136.1"/>
    </source>
</evidence>
<feature type="coiled-coil region" evidence="1">
    <location>
        <begin position="317"/>
        <end position="448"/>
    </location>
</feature>
<evidence type="ECO:0000256" key="1">
    <source>
        <dbReference type="SAM" id="Coils"/>
    </source>
</evidence>
<proteinExistence type="predicted"/>
<gene>
    <name evidence="4" type="ORF">BZA70DRAFT_275761</name>
</gene>
<name>A0ABR1F8F9_9ASCO</name>
<feature type="coiled-coil region" evidence="1">
    <location>
        <begin position="513"/>
        <end position="561"/>
    </location>
</feature>